<dbReference type="PANTHER" id="PTHR10048:SF99">
    <property type="entry name" value="PHOSPHATIDYLINOSITOL 4,5-BISPHOSPHATE 3-KINASE CATALYTIC SUBUNIT GAMMA ISOFORM"/>
    <property type="match status" value="1"/>
</dbReference>
<comment type="similarity">
    <text evidence="2">Belongs to the PI3/PI4-kinase family. Type III PI4K subfamily.</text>
</comment>
<feature type="domain" description="PI3K-ABD" evidence="9">
    <location>
        <begin position="33"/>
        <end position="138"/>
    </location>
</feature>
<dbReference type="PROSITE" id="PS51544">
    <property type="entry name" value="PI3K_ABD"/>
    <property type="match status" value="1"/>
</dbReference>
<dbReference type="PANTHER" id="PTHR10048">
    <property type="entry name" value="PHOSPHATIDYLINOSITOL KINASE"/>
    <property type="match status" value="1"/>
</dbReference>
<reference evidence="13" key="4">
    <citation type="submission" date="2025-08" db="UniProtKB">
        <authorList>
            <consortium name="Ensembl"/>
        </authorList>
    </citation>
    <scope>IDENTIFICATION</scope>
</reference>
<evidence type="ECO:0000259" key="10">
    <source>
        <dbReference type="PROSITE" id="PS51545"/>
    </source>
</evidence>
<organism evidence="13 14">
    <name type="scientific">Callorhinchus milii</name>
    <name type="common">Ghost shark</name>
    <dbReference type="NCBI Taxonomy" id="7868"/>
    <lineage>
        <taxon>Eukaryota</taxon>
        <taxon>Metazoa</taxon>
        <taxon>Chordata</taxon>
        <taxon>Craniata</taxon>
        <taxon>Vertebrata</taxon>
        <taxon>Chondrichthyes</taxon>
        <taxon>Holocephali</taxon>
        <taxon>Chimaeriformes</taxon>
        <taxon>Callorhinchidae</taxon>
        <taxon>Callorhinchus</taxon>
    </lineage>
</organism>
<evidence type="ECO:0000259" key="11">
    <source>
        <dbReference type="PROSITE" id="PS51546"/>
    </source>
</evidence>
<dbReference type="InterPro" id="IPR011009">
    <property type="entry name" value="Kinase-like_dom_sf"/>
</dbReference>
<dbReference type="InterPro" id="IPR035892">
    <property type="entry name" value="C2_domain_sf"/>
</dbReference>
<dbReference type="GO" id="GO:0016477">
    <property type="term" value="P:cell migration"/>
    <property type="evidence" value="ECO:0007669"/>
    <property type="project" value="TreeGrafter"/>
</dbReference>
<dbReference type="Pfam" id="PF00792">
    <property type="entry name" value="PI3K_C2"/>
    <property type="match status" value="1"/>
</dbReference>
<keyword evidence="14" id="KW-1185">Reference proteome</keyword>
<dbReference type="FunFam" id="3.30.1010.10:FF:000008">
    <property type="entry name" value="Phosphatidylinositol 4,5-bisphosphate 3-kinase catalytic subunit gamma"/>
    <property type="match status" value="1"/>
</dbReference>
<dbReference type="AlphaFoldDB" id="A0A4W3KJ21"/>
<dbReference type="GO" id="GO:0005737">
    <property type="term" value="C:cytoplasm"/>
    <property type="evidence" value="ECO:0007669"/>
    <property type="project" value="UniProtKB-ARBA"/>
</dbReference>
<dbReference type="UniPathway" id="UPA00220"/>
<dbReference type="FunFam" id="1.10.1070.11:FF:000010">
    <property type="entry name" value="Phosphatidylinositol 4,5-bisphosphate 3-kinase catalytic subunit gamma isoform"/>
    <property type="match status" value="1"/>
</dbReference>
<dbReference type="Pfam" id="PF00613">
    <property type="entry name" value="PI3Ka"/>
    <property type="match status" value="1"/>
</dbReference>
<dbReference type="Gene3D" id="3.30.1010.10">
    <property type="entry name" value="Phosphatidylinositol 3-kinase Catalytic Subunit, Chain A, domain 4"/>
    <property type="match status" value="1"/>
</dbReference>
<dbReference type="OMA" id="QEIHYNT"/>
<dbReference type="SMART" id="SM00145">
    <property type="entry name" value="PI3Ka"/>
    <property type="match status" value="1"/>
</dbReference>
<dbReference type="GO" id="GO:0046934">
    <property type="term" value="F:1-phosphatidylinositol-4,5-bisphosphate 3-kinase activity"/>
    <property type="evidence" value="ECO:0007669"/>
    <property type="project" value="UniProtKB-EC"/>
</dbReference>
<evidence type="ECO:0000256" key="1">
    <source>
        <dbReference type="ARBA" id="ARBA00004805"/>
    </source>
</evidence>
<accession>A0A4W3KJ21</accession>
<dbReference type="PROSITE" id="PS50290">
    <property type="entry name" value="PI3_4_KINASE_3"/>
    <property type="match status" value="1"/>
</dbReference>
<evidence type="ECO:0000256" key="3">
    <source>
        <dbReference type="ARBA" id="ARBA00022679"/>
    </source>
</evidence>
<evidence type="ECO:0000313" key="13">
    <source>
        <dbReference type="Ensembl" id="ENSCMIP00000047930.1"/>
    </source>
</evidence>
<dbReference type="GO" id="GO:0005886">
    <property type="term" value="C:plasma membrane"/>
    <property type="evidence" value="ECO:0007669"/>
    <property type="project" value="TreeGrafter"/>
</dbReference>
<dbReference type="SMART" id="SM00144">
    <property type="entry name" value="PI3K_rbd"/>
    <property type="match status" value="1"/>
</dbReference>
<evidence type="ECO:0000256" key="7">
    <source>
        <dbReference type="ARBA" id="ARBA00023981"/>
    </source>
</evidence>
<dbReference type="PROSITE" id="PS51546">
    <property type="entry name" value="PI3K_RBD"/>
    <property type="match status" value="1"/>
</dbReference>
<evidence type="ECO:0000256" key="2">
    <source>
        <dbReference type="ARBA" id="ARBA00006209"/>
    </source>
</evidence>
<dbReference type="GO" id="GO:0005524">
    <property type="term" value="F:ATP binding"/>
    <property type="evidence" value="ECO:0007669"/>
    <property type="project" value="UniProtKB-KW"/>
</dbReference>
<dbReference type="Ensembl" id="ENSCMIT00000048604.1">
    <property type="protein sequence ID" value="ENSCMIP00000047930.1"/>
    <property type="gene ID" value="ENSCMIG00000019614.1"/>
</dbReference>
<comment type="pathway">
    <text evidence="1">Phospholipid metabolism; phosphatidylinositol phosphate biosynthesis.</text>
</comment>
<dbReference type="InterPro" id="IPR042236">
    <property type="entry name" value="PI3K_accessory_sf"/>
</dbReference>
<feature type="domain" description="PI3K-RBD" evidence="11">
    <location>
        <begin position="215"/>
        <end position="303"/>
    </location>
</feature>
<evidence type="ECO:0000256" key="5">
    <source>
        <dbReference type="ARBA" id="ARBA00022777"/>
    </source>
</evidence>
<dbReference type="SMART" id="SM00146">
    <property type="entry name" value="PI3Kc"/>
    <property type="match status" value="1"/>
</dbReference>
<reference evidence="13" key="5">
    <citation type="submission" date="2025-09" db="UniProtKB">
        <authorList>
            <consortium name="Ensembl"/>
        </authorList>
    </citation>
    <scope>IDENTIFICATION</scope>
</reference>
<dbReference type="Gene3D" id="1.10.1070.11">
    <property type="entry name" value="Phosphatidylinositol 3-/4-kinase, catalytic domain"/>
    <property type="match status" value="1"/>
</dbReference>
<dbReference type="Proteomes" id="UP000314986">
    <property type="component" value="Unassembled WGS sequence"/>
</dbReference>
<dbReference type="InterPro" id="IPR029071">
    <property type="entry name" value="Ubiquitin-like_domsf"/>
</dbReference>
<dbReference type="PROSITE" id="PS00915">
    <property type="entry name" value="PI3_4_KINASE_1"/>
    <property type="match status" value="1"/>
</dbReference>
<keyword evidence="5" id="KW-0418">Kinase</keyword>
<dbReference type="GO" id="GO:0005943">
    <property type="term" value="C:phosphatidylinositol 3-kinase complex, class IA"/>
    <property type="evidence" value="ECO:0007669"/>
    <property type="project" value="TreeGrafter"/>
</dbReference>
<reference evidence="14" key="2">
    <citation type="journal article" date="2007" name="PLoS Biol.">
        <title>Survey sequencing and comparative analysis of the elephant shark (Callorhinchus milii) genome.</title>
        <authorList>
            <person name="Venkatesh B."/>
            <person name="Kirkness E.F."/>
            <person name="Loh Y.H."/>
            <person name="Halpern A.L."/>
            <person name="Lee A.P."/>
            <person name="Johnson J."/>
            <person name="Dandona N."/>
            <person name="Viswanathan L.D."/>
            <person name="Tay A."/>
            <person name="Venter J.C."/>
            <person name="Strausberg R.L."/>
            <person name="Brenner S."/>
        </authorList>
    </citation>
    <scope>NUCLEOTIDE SEQUENCE [LARGE SCALE GENOMIC DNA]</scope>
</reference>
<dbReference type="Pfam" id="PF00454">
    <property type="entry name" value="PI3_PI4_kinase"/>
    <property type="match status" value="1"/>
</dbReference>
<dbReference type="InterPro" id="IPR016024">
    <property type="entry name" value="ARM-type_fold"/>
</dbReference>
<name>A0A4W3KJ21_CALMI</name>
<dbReference type="InterPro" id="IPR045580">
    <property type="entry name" value="PIK3CG_ABD"/>
</dbReference>
<dbReference type="Gene3D" id="1.25.40.70">
    <property type="entry name" value="Phosphatidylinositol 3-kinase, accessory domain (PIK)"/>
    <property type="match status" value="1"/>
</dbReference>
<evidence type="ECO:0000313" key="14">
    <source>
        <dbReference type="Proteomes" id="UP000314986"/>
    </source>
</evidence>
<dbReference type="SMART" id="SM00142">
    <property type="entry name" value="PI3K_C2"/>
    <property type="match status" value="1"/>
</dbReference>
<dbReference type="GO" id="GO:0040012">
    <property type="term" value="P:regulation of locomotion"/>
    <property type="evidence" value="ECO:0007669"/>
    <property type="project" value="UniProtKB-ARBA"/>
</dbReference>
<dbReference type="InterPro" id="IPR002420">
    <property type="entry name" value="PI3K-type_C2_dom"/>
</dbReference>
<dbReference type="GO" id="GO:0016303">
    <property type="term" value="F:1-phosphatidylinositol-3-kinase activity"/>
    <property type="evidence" value="ECO:0007669"/>
    <property type="project" value="TreeGrafter"/>
</dbReference>
<dbReference type="InterPro" id="IPR018936">
    <property type="entry name" value="PI3/4_kinase_CS"/>
</dbReference>
<feature type="domain" description="PIK helical" evidence="10">
    <location>
        <begin position="538"/>
        <end position="714"/>
    </location>
</feature>
<dbReference type="GO" id="GO:0043491">
    <property type="term" value="P:phosphatidylinositol 3-kinase/protein kinase B signal transduction"/>
    <property type="evidence" value="ECO:0007669"/>
    <property type="project" value="TreeGrafter"/>
</dbReference>
<dbReference type="Pfam" id="PF00794">
    <property type="entry name" value="PI3K_rbd"/>
    <property type="match status" value="1"/>
</dbReference>
<dbReference type="STRING" id="7868.ENSCMIP00000047930"/>
<dbReference type="InParanoid" id="A0A4W3KJ21"/>
<dbReference type="PROSITE" id="PS51545">
    <property type="entry name" value="PIK_HELICAL"/>
    <property type="match status" value="1"/>
</dbReference>
<dbReference type="InterPro" id="IPR015433">
    <property type="entry name" value="PI3/4_kinase"/>
</dbReference>
<dbReference type="GO" id="GO:0048015">
    <property type="term" value="P:phosphatidylinositol-mediated signaling"/>
    <property type="evidence" value="ECO:0007669"/>
    <property type="project" value="TreeGrafter"/>
</dbReference>
<dbReference type="GO" id="GO:0035005">
    <property type="term" value="F:1-phosphatidylinositol-4-phosphate 3-kinase activity"/>
    <property type="evidence" value="ECO:0007669"/>
    <property type="project" value="TreeGrafter"/>
</dbReference>
<dbReference type="SUPFAM" id="SSF48371">
    <property type="entry name" value="ARM repeat"/>
    <property type="match status" value="1"/>
</dbReference>
<keyword evidence="6" id="KW-0067">ATP-binding</keyword>
<evidence type="ECO:0000256" key="6">
    <source>
        <dbReference type="ARBA" id="ARBA00022840"/>
    </source>
</evidence>
<dbReference type="Gene3D" id="2.60.40.150">
    <property type="entry name" value="C2 domain"/>
    <property type="match status" value="1"/>
</dbReference>
<protein>
    <submittedName>
        <fullName evidence="13">Uncharacterized protein</fullName>
    </submittedName>
</protein>
<dbReference type="GeneTree" id="ENSGT00940000156858"/>
<dbReference type="InterPro" id="IPR003113">
    <property type="entry name" value="PI3K_ABD"/>
</dbReference>
<gene>
    <name evidence="13" type="primary">si:rp71-17i16.5</name>
</gene>
<dbReference type="InterPro" id="IPR000403">
    <property type="entry name" value="PI3/4_kinase_cat_dom"/>
</dbReference>
<proteinExistence type="inferred from homology"/>
<dbReference type="InterPro" id="IPR001263">
    <property type="entry name" value="PI3K_accessory_dom"/>
</dbReference>
<dbReference type="PROSITE" id="PS51547">
    <property type="entry name" value="C2_PI3K"/>
    <property type="match status" value="1"/>
</dbReference>
<dbReference type="InterPro" id="IPR000341">
    <property type="entry name" value="PI3K_Ras-bd_dom"/>
</dbReference>
<feature type="domain" description="PI3K/PI4K catalytic" evidence="8">
    <location>
        <begin position="785"/>
        <end position="1068"/>
    </location>
</feature>
<comment type="catalytic activity">
    <reaction evidence="7">
        <text>a 1,2-diacyl-sn-glycero-3-phospho-(1D-myo-inositol-4,5-bisphosphate) + ATP = a 1,2-diacyl-sn-glycero-3-phospho-(1D-myo-inositol-3,4,5-trisphosphate) + ADP + H(+)</text>
        <dbReference type="Rhea" id="RHEA:21292"/>
        <dbReference type="ChEBI" id="CHEBI:15378"/>
        <dbReference type="ChEBI" id="CHEBI:30616"/>
        <dbReference type="ChEBI" id="CHEBI:57836"/>
        <dbReference type="ChEBI" id="CHEBI:58456"/>
        <dbReference type="ChEBI" id="CHEBI:456216"/>
        <dbReference type="EC" id="2.7.1.153"/>
    </reaction>
    <physiologicalReaction direction="left-to-right" evidence="7">
        <dbReference type="Rhea" id="RHEA:21293"/>
    </physiologicalReaction>
</comment>
<sequence length="1087" mass="124749">MESLNRDGHSQANTSSGKVEEEYNQCEFNSFMNLSTVVFDCVLPTKKLNDDQNEVITVEIPGNSTVRHLRILTWMQATRDSASPSIYTLTHPNSYQFLYKKGLRWYEIYDDHQIIQTLDSVRYWKNSGMKKGSIYIKSNPKETEESDKLQKKLTYLIGYDIRNIVTHRRNELSFAQRKLASSRQVELSSRDVRAYAMEPWVVSSPLSKSLMDLTGEGLVIAIHYNDSSHKMKVGITDTPVEIIHSYMQKMADKGWPIHHPEDNLAFKVCGREEHITGGRPLIDFIWIRRCIKNKEDIRLMLVLAPCTEDDEVDTDDWPLVDQHTGLCGTHDELTLRNKDIDQILVLSLWDCNSRFRVKVVGIDCPALPHKSLPHIYVEACILHAKTILSSARSQPLPFTEEVIWNIWLQFDILVKNLPRGSRLSFFIYGMDFESLSTRDAKTPPQRVEDGGFYKGRTKLLYFVSFLLIDHRSFLQQGEHILHMWPYADREEDLFTHEADKLSSKTNPDVDNSMAICIMLDTYSHPLVLPTGRTSRSSCINQMSEDAELTSTMNIRCKKLPLPLTVSEKNLQFTEQCSQYGNSLPNILSSVKWGKLEAVEEAHCLCEHWNSQQLDIAIALELLSISFADEKVRNLAVQRLEELDNNELLRYLLQLVQALKFEPYHDSALARFLIRCGLRSKRIGHFFFWYLRSEITGSPYFCDRFAVILEAYLLGCGKSMLDEFYKQVQVVESLHQVATDIKKIIPEKNDLPPNAASLLQDMLRKADLPQSFLVPYDPRIKTSGILLERCRIMASKKKPLWLEFSCGDEDSAHCQPVGIIFKHGDDLRQDMLIIQTLVIMDSIWQENSLDLNLVPYGCISTGYNIGMIEIVRDATTIAAVQRSQGGTTAAFKNEALHEWLRSRLQVEESYYQAMETFVTSCAGYCIATYILGIGDRHNDNIMVTAQGNLFHIDFGHILGNTKRFLGVNRERAPFVLTPDFLFVMGKVNKRSSLYFQRFKDICIEAYLSLRAHSKLLVNLFSLMTLTGIPELTSTKSIQYLKEALAMEKDEKMAQEHILNQIEMCESLGWTVQANWWIHMFMGVKQTKS</sequence>
<dbReference type="Gene3D" id="3.10.20.770">
    <property type="match status" value="1"/>
</dbReference>
<dbReference type="InterPro" id="IPR036940">
    <property type="entry name" value="PI3/4_kinase_cat_sf"/>
</dbReference>
<evidence type="ECO:0000259" key="8">
    <source>
        <dbReference type="PROSITE" id="PS50290"/>
    </source>
</evidence>
<reference evidence="14" key="1">
    <citation type="journal article" date="2006" name="Science">
        <title>Ancient noncoding elements conserved in the human genome.</title>
        <authorList>
            <person name="Venkatesh B."/>
            <person name="Kirkness E.F."/>
            <person name="Loh Y.H."/>
            <person name="Halpern A.L."/>
            <person name="Lee A.P."/>
            <person name="Johnson J."/>
            <person name="Dandona N."/>
            <person name="Viswanathan L.D."/>
            <person name="Tay A."/>
            <person name="Venter J.C."/>
            <person name="Strausberg R.L."/>
            <person name="Brenner S."/>
        </authorList>
    </citation>
    <scope>NUCLEOTIDE SEQUENCE [LARGE SCALE GENOMIC DNA]</scope>
</reference>
<dbReference type="SUPFAM" id="SSF54236">
    <property type="entry name" value="Ubiquitin-like"/>
    <property type="match status" value="1"/>
</dbReference>
<keyword evidence="3" id="KW-0808">Transferase</keyword>
<dbReference type="Pfam" id="PF19710">
    <property type="entry name" value="PIK3CG_ABD"/>
    <property type="match status" value="1"/>
</dbReference>
<feature type="domain" description="C2 PI3K-type" evidence="12">
    <location>
        <begin position="351"/>
        <end position="525"/>
    </location>
</feature>
<reference evidence="14" key="3">
    <citation type="journal article" date="2014" name="Nature">
        <title>Elephant shark genome provides unique insights into gnathostome evolution.</title>
        <authorList>
            <consortium name="International Elephant Shark Genome Sequencing Consortium"/>
            <person name="Venkatesh B."/>
            <person name="Lee A.P."/>
            <person name="Ravi V."/>
            <person name="Maurya A.K."/>
            <person name="Lian M.M."/>
            <person name="Swann J.B."/>
            <person name="Ohta Y."/>
            <person name="Flajnik M.F."/>
            <person name="Sutoh Y."/>
            <person name="Kasahara M."/>
            <person name="Hoon S."/>
            <person name="Gangu V."/>
            <person name="Roy S.W."/>
            <person name="Irimia M."/>
            <person name="Korzh V."/>
            <person name="Kondrychyn I."/>
            <person name="Lim Z.W."/>
            <person name="Tay B.H."/>
            <person name="Tohari S."/>
            <person name="Kong K.W."/>
            <person name="Ho S."/>
            <person name="Lorente-Galdos B."/>
            <person name="Quilez J."/>
            <person name="Marques-Bonet T."/>
            <person name="Raney B.J."/>
            <person name="Ingham P.W."/>
            <person name="Tay A."/>
            <person name="Hillier L.W."/>
            <person name="Minx P."/>
            <person name="Boehm T."/>
            <person name="Wilson R.K."/>
            <person name="Brenner S."/>
            <person name="Warren W.C."/>
        </authorList>
    </citation>
    <scope>NUCLEOTIDE SEQUENCE [LARGE SCALE GENOMIC DNA]</scope>
</reference>
<evidence type="ECO:0000259" key="9">
    <source>
        <dbReference type="PROSITE" id="PS51544"/>
    </source>
</evidence>
<evidence type="ECO:0000259" key="12">
    <source>
        <dbReference type="PROSITE" id="PS51547"/>
    </source>
</evidence>
<dbReference type="SUPFAM" id="SSF56112">
    <property type="entry name" value="Protein kinase-like (PK-like)"/>
    <property type="match status" value="1"/>
</dbReference>
<dbReference type="PROSITE" id="PS00916">
    <property type="entry name" value="PI3_4_KINASE_2"/>
    <property type="match status" value="1"/>
</dbReference>
<dbReference type="SUPFAM" id="SSF49562">
    <property type="entry name" value="C2 domain (Calcium/lipid-binding domain, CaLB)"/>
    <property type="match status" value="1"/>
</dbReference>
<dbReference type="GO" id="GO:0005944">
    <property type="term" value="C:phosphatidylinositol 3-kinase complex, class IB"/>
    <property type="evidence" value="ECO:0007669"/>
    <property type="project" value="TreeGrafter"/>
</dbReference>
<keyword evidence="4" id="KW-0547">Nucleotide-binding</keyword>
<evidence type="ECO:0000256" key="4">
    <source>
        <dbReference type="ARBA" id="ARBA00022741"/>
    </source>
</evidence>